<reference evidence="1" key="1">
    <citation type="journal article" date="2014" name="Front. Microbiol.">
        <title>High frequency of phylogenetically diverse reductive dehalogenase-homologous genes in deep subseafloor sedimentary metagenomes.</title>
        <authorList>
            <person name="Kawai M."/>
            <person name="Futagami T."/>
            <person name="Toyoda A."/>
            <person name="Takaki Y."/>
            <person name="Nishi S."/>
            <person name="Hori S."/>
            <person name="Arai W."/>
            <person name="Tsubouchi T."/>
            <person name="Morono Y."/>
            <person name="Uchiyama I."/>
            <person name="Ito T."/>
            <person name="Fujiyama A."/>
            <person name="Inagaki F."/>
            <person name="Takami H."/>
        </authorList>
    </citation>
    <scope>NUCLEOTIDE SEQUENCE</scope>
    <source>
        <strain evidence="1">Expedition CK06-06</strain>
    </source>
</reference>
<organism evidence="1">
    <name type="scientific">marine sediment metagenome</name>
    <dbReference type="NCBI Taxonomy" id="412755"/>
    <lineage>
        <taxon>unclassified sequences</taxon>
        <taxon>metagenomes</taxon>
        <taxon>ecological metagenomes</taxon>
    </lineage>
</organism>
<accession>X1LQM8</accession>
<proteinExistence type="predicted"/>
<gene>
    <name evidence="1" type="ORF">S06H3_29476</name>
</gene>
<protein>
    <submittedName>
        <fullName evidence="1">Uncharacterized protein</fullName>
    </submittedName>
</protein>
<comment type="caution">
    <text evidence="1">The sequence shown here is derived from an EMBL/GenBank/DDBJ whole genome shotgun (WGS) entry which is preliminary data.</text>
</comment>
<evidence type="ECO:0000313" key="1">
    <source>
        <dbReference type="EMBL" id="GAI21398.1"/>
    </source>
</evidence>
<dbReference type="EMBL" id="BARV01017269">
    <property type="protein sequence ID" value="GAI21398.1"/>
    <property type="molecule type" value="Genomic_DNA"/>
</dbReference>
<sequence>MNFLGCDGVWLAREDGSTICQGQMKTFTVQEMREFLTPAMTIAQKAQITGGLLTL</sequence>
<feature type="non-terminal residue" evidence="1">
    <location>
        <position position="55"/>
    </location>
</feature>
<dbReference type="AlphaFoldDB" id="X1LQM8"/>
<name>X1LQM8_9ZZZZ</name>